<dbReference type="PANTHER" id="PTHR33840:SF1">
    <property type="entry name" value="TLE1 PHOSPHOLIPASE DOMAIN-CONTAINING PROTEIN"/>
    <property type="match status" value="1"/>
</dbReference>
<feature type="region of interest" description="Disordered" evidence="1">
    <location>
        <begin position="1"/>
        <end position="42"/>
    </location>
</feature>
<organism evidence="3 4">
    <name type="scientific">Cladophialophora immunda</name>
    <dbReference type="NCBI Taxonomy" id="569365"/>
    <lineage>
        <taxon>Eukaryota</taxon>
        <taxon>Fungi</taxon>
        <taxon>Dikarya</taxon>
        <taxon>Ascomycota</taxon>
        <taxon>Pezizomycotina</taxon>
        <taxon>Eurotiomycetes</taxon>
        <taxon>Chaetothyriomycetidae</taxon>
        <taxon>Chaetothyriales</taxon>
        <taxon>Herpotrichiellaceae</taxon>
        <taxon>Cladophialophora</taxon>
    </lineage>
</organism>
<sequence>MSSTRGAPRGGGTLGGRRGASGGRGGTSSTKGKGREVPASAGASQAGRRFLIFCDGTGENAAASSGPASNLATLALSIGAQGRDHQDQIVYYQQGLGTGTGFPGTVRKIFEMAVGQGIDENIKAIYNALAPLSPAQAQRAPPDAPPRIRNGDTLCFFGFSRGAATARLAADFIATVGFLSGGPNQSFNVNKFFTTWAGLSENSRYRDPQSYPVIHPRIECVAVFDTVEALTVPRTTQQRARPGVPPTIPTLSTKAKLLHPSIPYGFQALALHEMRNAFLPEVWGPPKALGQRIQQTWFIGKHSDIGGGPPSDAPDAGLASEVLRWMVARTEAIGIGFAATEELNHLLSIPESEAGQGHVRNQGTISGAVMGGQTARTPGRYQPNQEQVHISVRNRGQLNLQDLPPQPPLVDLIGQPEEQQGGAFIWINGDVRMPEDTLIAPPEGSTTTQTTSAPRHPLPSVSNPAGGVPRPPGQNQPGGSQQTGT</sequence>
<proteinExistence type="predicted"/>
<dbReference type="HOGENOM" id="CLU_568577_0_0_1"/>
<dbReference type="EMBL" id="KN847041">
    <property type="protein sequence ID" value="KIW32850.1"/>
    <property type="molecule type" value="Genomic_DNA"/>
</dbReference>
<feature type="region of interest" description="Disordered" evidence="1">
    <location>
        <begin position="435"/>
        <end position="485"/>
    </location>
</feature>
<name>A0A0D2CS92_9EURO</name>
<reference evidence="3 4" key="1">
    <citation type="submission" date="2015-01" db="EMBL/GenBank/DDBJ databases">
        <title>The Genome Sequence of Cladophialophora immunda CBS83496.</title>
        <authorList>
            <consortium name="The Broad Institute Genomics Platform"/>
            <person name="Cuomo C."/>
            <person name="de Hoog S."/>
            <person name="Gorbushina A."/>
            <person name="Stielow B."/>
            <person name="Teixiera M."/>
            <person name="Abouelleil A."/>
            <person name="Chapman S.B."/>
            <person name="Priest M."/>
            <person name="Young S.K."/>
            <person name="Wortman J."/>
            <person name="Nusbaum C."/>
            <person name="Birren B."/>
        </authorList>
    </citation>
    <scope>NUCLEOTIDE SEQUENCE [LARGE SCALE GENOMIC DNA]</scope>
    <source>
        <strain evidence="3 4">CBS 83496</strain>
    </source>
</reference>
<dbReference type="InterPro" id="IPR018712">
    <property type="entry name" value="Tle1-like_cat"/>
</dbReference>
<dbReference type="RefSeq" id="XP_016253066.1">
    <property type="nucleotide sequence ID" value="XM_016391164.1"/>
</dbReference>
<feature type="domain" description="T6SS Phospholipase effector Tle1-like catalytic" evidence="2">
    <location>
        <begin position="48"/>
        <end position="328"/>
    </location>
</feature>
<evidence type="ECO:0000256" key="1">
    <source>
        <dbReference type="SAM" id="MobiDB-lite"/>
    </source>
</evidence>
<dbReference type="GeneID" id="27343560"/>
<dbReference type="PANTHER" id="PTHR33840">
    <property type="match status" value="1"/>
</dbReference>
<evidence type="ECO:0000313" key="3">
    <source>
        <dbReference type="EMBL" id="KIW32850.1"/>
    </source>
</evidence>
<protein>
    <recommendedName>
        <fullName evidence="2">T6SS Phospholipase effector Tle1-like catalytic domain-containing protein</fullName>
    </recommendedName>
</protein>
<feature type="compositionally biased region" description="Polar residues" evidence="1">
    <location>
        <begin position="444"/>
        <end position="453"/>
    </location>
</feature>
<feature type="compositionally biased region" description="Low complexity" evidence="1">
    <location>
        <begin position="475"/>
        <end position="485"/>
    </location>
</feature>
<accession>A0A0D2CS92</accession>
<keyword evidence="4" id="KW-1185">Reference proteome</keyword>
<feature type="compositionally biased region" description="Gly residues" evidence="1">
    <location>
        <begin position="8"/>
        <end position="26"/>
    </location>
</feature>
<dbReference type="AlphaFoldDB" id="A0A0D2CS92"/>
<gene>
    <name evidence="3" type="ORF">PV07_04366</name>
</gene>
<dbReference type="OrthoDB" id="3162439at2759"/>
<dbReference type="STRING" id="569365.A0A0D2CS92"/>
<dbReference type="VEuPathDB" id="FungiDB:PV07_04366"/>
<evidence type="ECO:0000259" key="2">
    <source>
        <dbReference type="Pfam" id="PF09994"/>
    </source>
</evidence>
<dbReference type="Pfam" id="PF09994">
    <property type="entry name" value="T6SS_Tle1-like_cat"/>
    <property type="match status" value="1"/>
</dbReference>
<evidence type="ECO:0000313" key="4">
    <source>
        <dbReference type="Proteomes" id="UP000054466"/>
    </source>
</evidence>
<dbReference type="Proteomes" id="UP000054466">
    <property type="component" value="Unassembled WGS sequence"/>
</dbReference>